<dbReference type="Proteomes" id="UP000252139">
    <property type="component" value="Unassembled WGS sequence"/>
</dbReference>
<evidence type="ECO:0000313" key="1">
    <source>
        <dbReference type="EMBL" id="RCH80265.1"/>
    </source>
</evidence>
<keyword evidence="2" id="KW-1185">Reference proteome</keyword>
<dbReference type="AlphaFoldDB" id="A0A367IRG5"/>
<evidence type="ECO:0000313" key="2">
    <source>
        <dbReference type="Proteomes" id="UP000252139"/>
    </source>
</evidence>
<name>A0A367IRG5_RHIAZ</name>
<comment type="caution">
    <text evidence="1">The sequence shown here is derived from an EMBL/GenBank/DDBJ whole genome shotgun (WGS) entry which is preliminary data.</text>
</comment>
<sequence>MGVFLANSYALGSATVMVQIHSLPVVPTAQRHFFIYCPKKWNVWLQILSVFRARFVSQSQRSSTHGLSTATTVIITRRQIMAAFVLYSFMHLASSLELCT</sequence>
<dbReference type="EMBL" id="PJQL01004009">
    <property type="protein sequence ID" value="RCH80265.1"/>
    <property type="molecule type" value="Genomic_DNA"/>
</dbReference>
<reference evidence="1 2" key="1">
    <citation type="journal article" date="2018" name="G3 (Bethesda)">
        <title>Phylogenetic and Phylogenomic Definition of Rhizopus Species.</title>
        <authorList>
            <person name="Gryganskyi A.P."/>
            <person name="Golan J."/>
            <person name="Dolatabadi S."/>
            <person name="Mondo S."/>
            <person name="Robb S."/>
            <person name="Idnurm A."/>
            <person name="Muszewska A."/>
            <person name="Steczkiewicz K."/>
            <person name="Masonjones S."/>
            <person name="Liao H.L."/>
            <person name="Gajdeczka M.T."/>
            <person name="Anike F."/>
            <person name="Vuek A."/>
            <person name="Anishchenko I.M."/>
            <person name="Voigt K."/>
            <person name="de Hoog G.S."/>
            <person name="Smith M.E."/>
            <person name="Heitman J."/>
            <person name="Vilgalys R."/>
            <person name="Stajich J.E."/>
        </authorList>
    </citation>
    <scope>NUCLEOTIDE SEQUENCE [LARGE SCALE GENOMIC DNA]</scope>
    <source>
        <strain evidence="1 2">CBS 357.93</strain>
    </source>
</reference>
<accession>A0A367IRG5</accession>
<protein>
    <submittedName>
        <fullName evidence="1">Uncharacterized protein</fullName>
    </submittedName>
</protein>
<proteinExistence type="predicted"/>
<organism evidence="1 2">
    <name type="scientific">Rhizopus azygosporus</name>
    <name type="common">Rhizopus microsporus var. azygosporus</name>
    <dbReference type="NCBI Taxonomy" id="86630"/>
    <lineage>
        <taxon>Eukaryota</taxon>
        <taxon>Fungi</taxon>
        <taxon>Fungi incertae sedis</taxon>
        <taxon>Mucoromycota</taxon>
        <taxon>Mucoromycotina</taxon>
        <taxon>Mucoromycetes</taxon>
        <taxon>Mucorales</taxon>
        <taxon>Mucorineae</taxon>
        <taxon>Rhizopodaceae</taxon>
        <taxon>Rhizopus</taxon>
    </lineage>
</organism>
<gene>
    <name evidence="1" type="ORF">CU097_003102</name>
</gene>
<dbReference type="OrthoDB" id="10331083at2759"/>